<keyword evidence="1" id="KW-0472">Membrane</keyword>
<feature type="transmembrane region" description="Helical" evidence="1">
    <location>
        <begin position="120"/>
        <end position="141"/>
    </location>
</feature>
<dbReference type="InterPro" id="IPR008756">
    <property type="entry name" value="Peptidase_M56"/>
</dbReference>
<comment type="caution">
    <text evidence="4">The sequence shown here is derived from an EMBL/GenBank/DDBJ whole genome shotgun (WGS) entry which is preliminary data.</text>
</comment>
<feature type="transmembrane region" description="Helical" evidence="1">
    <location>
        <begin position="333"/>
        <end position="353"/>
    </location>
</feature>
<evidence type="ECO:0000313" key="4">
    <source>
        <dbReference type="EMBL" id="MEN7548141.1"/>
    </source>
</evidence>
<dbReference type="RefSeq" id="WP_346820923.1">
    <property type="nucleotide sequence ID" value="NZ_JBDKWZ010000004.1"/>
</dbReference>
<dbReference type="EMBL" id="JBDKWZ010000004">
    <property type="protein sequence ID" value="MEN7548141.1"/>
    <property type="molecule type" value="Genomic_DNA"/>
</dbReference>
<evidence type="ECO:0000259" key="3">
    <source>
        <dbReference type="Pfam" id="PF18962"/>
    </source>
</evidence>
<dbReference type="Gene3D" id="2.60.40.4070">
    <property type="match status" value="1"/>
</dbReference>
<dbReference type="Gene3D" id="3.30.2010.10">
    <property type="entry name" value="Metalloproteases ('zincins'), catalytic domain"/>
    <property type="match status" value="1"/>
</dbReference>
<dbReference type="NCBIfam" id="TIGR04183">
    <property type="entry name" value="Por_Secre_tail"/>
    <property type="match status" value="1"/>
</dbReference>
<proteinExistence type="predicted"/>
<organism evidence="4 5">
    <name type="scientific">Rapidithrix thailandica</name>
    <dbReference type="NCBI Taxonomy" id="413964"/>
    <lineage>
        <taxon>Bacteria</taxon>
        <taxon>Pseudomonadati</taxon>
        <taxon>Bacteroidota</taxon>
        <taxon>Cytophagia</taxon>
        <taxon>Cytophagales</taxon>
        <taxon>Flammeovirgaceae</taxon>
        <taxon>Rapidithrix</taxon>
    </lineage>
</organism>
<evidence type="ECO:0000259" key="2">
    <source>
        <dbReference type="Pfam" id="PF05569"/>
    </source>
</evidence>
<reference evidence="4 5" key="1">
    <citation type="submission" date="2024-04" db="EMBL/GenBank/DDBJ databases">
        <title>Novel genus in family Flammeovirgaceae.</title>
        <authorList>
            <person name="Nguyen T.H."/>
            <person name="Vuong T.Q."/>
            <person name="Le H."/>
            <person name="Kim S.-G."/>
        </authorList>
    </citation>
    <scope>NUCLEOTIDE SEQUENCE [LARGE SCALE GENOMIC DNA]</scope>
    <source>
        <strain evidence="4 5">JCM 23209</strain>
    </source>
</reference>
<dbReference type="Gene3D" id="2.170.130.10">
    <property type="entry name" value="TonB-dependent receptor, plug domain"/>
    <property type="match status" value="2"/>
</dbReference>
<dbReference type="PANTHER" id="PTHR34978:SF3">
    <property type="entry name" value="SLR0241 PROTEIN"/>
    <property type="match status" value="1"/>
</dbReference>
<dbReference type="InterPro" id="IPR026444">
    <property type="entry name" value="Secre_tail"/>
</dbReference>
<evidence type="ECO:0000256" key="1">
    <source>
        <dbReference type="SAM" id="Phobius"/>
    </source>
</evidence>
<protein>
    <submittedName>
        <fullName evidence="4">M56 family metallopeptidase</fullName>
    </submittedName>
</protein>
<feature type="domain" description="Peptidase M56" evidence="2">
    <location>
        <begin position="121"/>
        <end position="310"/>
    </location>
</feature>
<keyword evidence="5" id="KW-1185">Reference proteome</keyword>
<dbReference type="InterPro" id="IPR037066">
    <property type="entry name" value="Plug_dom_sf"/>
</dbReference>
<name>A0AAW9SB62_9BACT</name>
<feature type="transmembrane region" description="Helical" evidence="1">
    <location>
        <begin position="12"/>
        <end position="33"/>
    </location>
</feature>
<dbReference type="InterPro" id="IPR052173">
    <property type="entry name" value="Beta-lactam_resp_regulator"/>
</dbReference>
<feature type="domain" description="Secretion system C-terminal sorting" evidence="3">
    <location>
        <begin position="651"/>
        <end position="726"/>
    </location>
</feature>
<keyword evidence="1" id="KW-1133">Transmembrane helix</keyword>
<evidence type="ECO:0000313" key="5">
    <source>
        <dbReference type="Proteomes" id="UP001403385"/>
    </source>
</evidence>
<feature type="transmembrane region" description="Helical" evidence="1">
    <location>
        <begin position="45"/>
        <end position="68"/>
    </location>
</feature>
<gene>
    <name evidence="4" type="ORF">AAG747_09480</name>
</gene>
<keyword evidence="1" id="KW-0812">Transmembrane</keyword>
<accession>A0AAW9SB62</accession>
<dbReference type="Pfam" id="PF18962">
    <property type="entry name" value="Por_Secre_tail"/>
    <property type="match status" value="1"/>
</dbReference>
<dbReference type="CDD" id="cd07341">
    <property type="entry name" value="M56_BlaR1_MecR1_like"/>
    <property type="match status" value="1"/>
</dbReference>
<dbReference type="AlphaFoldDB" id="A0AAW9SB62"/>
<dbReference type="Pfam" id="PF05569">
    <property type="entry name" value="Peptidase_M56"/>
    <property type="match status" value="1"/>
</dbReference>
<dbReference type="PANTHER" id="PTHR34978">
    <property type="entry name" value="POSSIBLE SENSOR-TRANSDUCER PROTEIN BLAR"/>
    <property type="match status" value="1"/>
</dbReference>
<sequence length="730" mass="81975">MPELTLMTKALGIALVHSLWQGLLFALLCGLVLKAISIKYSNLRYWVSFLSLLLLFSCFAGTFGSLYYQLSTVSVSTQGAEASQATEVLDLLLLNGAKEENLLDGAGEFVQKVYTLIYPYTSYLAILWLAGVCLFCIRLVADLLYVEKIKSTHTLPASKFWREKAETLARQIGVSNSFRLLQSTTVQVPTLVGWLRPVILIPTSLFTFLTVEELESILLHELAHIKRHDYLLNILQSIIEIFMFYHPVVWWLSANVHTERENCCDDLTVNALGGTMLYAKALTHLAEWQLTPHALTLSAIGSKPQLLNRIKRMIYCQNNHFIKTKNTNLMKNSAKIMAAILVLLSLGGIITGFKPVNNEQTLFTEQKQQKVVIEAYVPISEKRTEEAFPSASSLQEEEKSLHFSIPTRKGVELIKEVEIDEEQQVVELHFEPDTGNVKPEPLYIVNGKEVKKLDVVPEDIQSVYVLKGKKALKAYGKKGKNGVVEITLKSKDAQEKIIEVLHSEEIKTEEGQKLISEEAVQVLDENGVIEVALEGHEIEAREEVEALRLPTPAETGAQVHPLYIVDGEEVMELTLEPQDIQSIEVLKGKSAVKAYGEKGKNGVVLVTLKKKHENEIIEVAVEEPEKSNVAKEELKSTESSKPFEFSESLVLFPNPTKDEATIRFRLLQKEKVAVVVYNAEGKKLETILDQELGAGKHKVTWNNQDQSSGMYILKIFKGKEVFQKKLFLSK</sequence>
<dbReference type="Proteomes" id="UP001403385">
    <property type="component" value="Unassembled WGS sequence"/>
</dbReference>